<organism evidence="2 3">
    <name type="scientific">Corallococcus caeni</name>
    <dbReference type="NCBI Taxonomy" id="3082388"/>
    <lineage>
        <taxon>Bacteria</taxon>
        <taxon>Pseudomonadati</taxon>
        <taxon>Myxococcota</taxon>
        <taxon>Myxococcia</taxon>
        <taxon>Myxococcales</taxon>
        <taxon>Cystobacterineae</taxon>
        <taxon>Myxococcaceae</taxon>
        <taxon>Corallococcus</taxon>
    </lineage>
</organism>
<gene>
    <name evidence="2" type="ORF">ASNO1_33050</name>
</gene>
<feature type="chain" id="PRO_5045161036" description="JAB domain-containing protein" evidence="1">
    <location>
        <begin position="18"/>
        <end position="250"/>
    </location>
</feature>
<evidence type="ECO:0000313" key="3">
    <source>
        <dbReference type="Proteomes" id="UP001342631"/>
    </source>
</evidence>
<proteinExistence type="predicted"/>
<comment type="caution">
    <text evidence="2">The sequence shown here is derived from an EMBL/GenBank/DDBJ whole genome shotgun (WGS) entry which is preliminary data.</text>
</comment>
<feature type="signal peptide" evidence="1">
    <location>
        <begin position="1"/>
        <end position="17"/>
    </location>
</feature>
<reference evidence="2 3" key="1">
    <citation type="journal article" date="2024" name="Arch. Microbiol.">
        <title>Corallococcus caeni sp. nov., a novel myxobacterium isolated from activated sludge.</title>
        <authorList>
            <person name="Tomita S."/>
            <person name="Nakai R."/>
            <person name="Kuroda K."/>
            <person name="Kurashita H."/>
            <person name="Hatamoto M."/>
            <person name="Yamaguchi T."/>
            <person name="Narihiro T."/>
        </authorList>
    </citation>
    <scope>NUCLEOTIDE SEQUENCE [LARGE SCALE GENOMIC DNA]</scope>
    <source>
        <strain evidence="2 3">NO1</strain>
    </source>
</reference>
<keyword evidence="3" id="KW-1185">Reference proteome</keyword>
<sequence>MKMSWLFLLLLMACASAPPPNTTAPDAPIAQGPWAEVPAMELPAGDPAIPIGFLRDVADALLKRPGASVCDPVRRVPIKGLSTEYCATVYVAGPPDSMSWRVTEPIQGDHETCNPFFAVKDADHSPARVWVVGYIHNHPCAAAPSSQDLSQWPTDAFDPTVSMAEFRMIPGNPAPAVFRGEEIQMSSALVAQRLDGTRFFLRYFPTGEVQQWSQPRSKWVTLGTCTPRRLSPPFSSAPQCRPGTLRLLNE</sequence>
<evidence type="ECO:0000313" key="2">
    <source>
        <dbReference type="EMBL" id="GMU07052.1"/>
    </source>
</evidence>
<protein>
    <recommendedName>
        <fullName evidence="4">JAB domain-containing protein</fullName>
    </recommendedName>
</protein>
<dbReference type="RefSeq" id="WP_338277884.1">
    <property type="nucleotide sequence ID" value="NZ_BTTX01000003.1"/>
</dbReference>
<evidence type="ECO:0008006" key="4">
    <source>
        <dbReference type="Google" id="ProtNLM"/>
    </source>
</evidence>
<dbReference type="EMBL" id="BTTX01000003">
    <property type="protein sequence ID" value="GMU07052.1"/>
    <property type="molecule type" value="Genomic_DNA"/>
</dbReference>
<name>A0ABQ6QSN6_9BACT</name>
<accession>A0ABQ6QSN6</accession>
<dbReference type="Proteomes" id="UP001342631">
    <property type="component" value="Unassembled WGS sequence"/>
</dbReference>
<keyword evidence="1" id="KW-0732">Signal</keyword>
<evidence type="ECO:0000256" key="1">
    <source>
        <dbReference type="SAM" id="SignalP"/>
    </source>
</evidence>